<proteinExistence type="predicted"/>
<keyword evidence="1" id="KW-0472">Membrane</keyword>
<dbReference type="KEGG" id="cohn:KCTCHS21_14590"/>
<protein>
    <recommendedName>
        <fullName evidence="4">Holin</fullName>
    </recommendedName>
</protein>
<evidence type="ECO:0008006" key="4">
    <source>
        <dbReference type="Google" id="ProtNLM"/>
    </source>
</evidence>
<keyword evidence="1" id="KW-0812">Transmembrane</keyword>
<reference evidence="2 3" key="1">
    <citation type="submission" date="2019-01" db="EMBL/GenBank/DDBJ databases">
        <title>Complete genome sequence of Cohnella hallensis HS21 isolated from Korean fir (Abies koreana) rhizospheric soil.</title>
        <authorList>
            <person name="Jiang L."/>
            <person name="Kang S.W."/>
            <person name="Kim S."/>
            <person name="Jung J."/>
            <person name="Kim C.Y."/>
            <person name="Kim D.H."/>
            <person name="Kim S.W."/>
            <person name="Lee J."/>
        </authorList>
    </citation>
    <scope>NUCLEOTIDE SEQUENCE [LARGE SCALE GENOMIC DNA]</scope>
    <source>
        <strain evidence="2 3">HS21</strain>
    </source>
</reference>
<sequence length="94" mass="10459">MEWNAFFQLIDPQLFIVVAACWVLGFSLKRTPIVEDWTIVYIVTIAAVLLAVWLIGFSPESVIQGVLAGAFAVYGHQMIKQTTKVAENESEDSL</sequence>
<keyword evidence="1" id="KW-1133">Transmembrane helix</keyword>
<dbReference type="OrthoDB" id="2884029at2"/>
<evidence type="ECO:0000313" key="3">
    <source>
        <dbReference type="Proteomes" id="UP000289856"/>
    </source>
</evidence>
<dbReference type="InterPro" id="IPR032111">
    <property type="entry name" value="Clostridium_phage_holin"/>
</dbReference>
<evidence type="ECO:0000313" key="2">
    <source>
        <dbReference type="EMBL" id="BBI32060.1"/>
    </source>
</evidence>
<accession>A0A3T1D1T5</accession>
<keyword evidence="3" id="KW-1185">Reference proteome</keyword>
<gene>
    <name evidence="2" type="ORF">KCTCHS21_14590</name>
</gene>
<dbReference type="AlphaFoldDB" id="A0A3T1D1T5"/>
<dbReference type="RefSeq" id="WP_130606322.1">
    <property type="nucleotide sequence ID" value="NZ_AP019400.1"/>
</dbReference>
<feature type="transmembrane region" description="Helical" evidence="1">
    <location>
        <begin position="38"/>
        <end position="56"/>
    </location>
</feature>
<name>A0A3T1D1T5_9BACL</name>
<evidence type="ECO:0000256" key="1">
    <source>
        <dbReference type="SAM" id="Phobius"/>
    </source>
</evidence>
<dbReference type="Proteomes" id="UP000289856">
    <property type="component" value="Chromosome"/>
</dbReference>
<feature type="transmembrane region" description="Helical" evidence="1">
    <location>
        <begin position="6"/>
        <end position="26"/>
    </location>
</feature>
<organism evidence="2 3">
    <name type="scientific">Cohnella abietis</name>
    <dbReference type="NCBI Taxonomy" id="2507935"/>
    <lineage>
        <taxon>Bacteria</taxon>
        <taxon>Bacillati</taxon>
        <taxon>Bacillota</taxon>
        <taxon>Bacilli</taxon>
        <taxon>Bacillales</taxon>
        <taxon>Paenibacillaceae</taxon>
        <taxon>Cohnella</taxon>
    </lineage>
</organism>
<dbReference type="EMBL" id="AP019400">
    <property type="protein sequence ID" value="BBI32060.1"/>
    <property type="molecule type" value="Genomic_DNA"/>
</dbReference>
<dbReference type="Pfam" id="PF16079">
    <property type="entry name" value="Phage_holin_5_2"/>
    <property type="match status" value="1"/>
</dbReference>